<gene>
    <name evidence="3" type="ORF">B4102_1439</name>
    <name evidence="4" type="ORF">JGZ69_16625</name>
</gene>
<dbReference type="GeneID" id="62498264"/>
<keyword evidence="1" id="KW-0238">DNA-binding</keyword>
<dbReference type="Proteomes" id="UP000595512">
    <property type="component" value="Chromosome"/>
</dbReference>
<dbReference type="SUPFAM" id="SSF47406">
    <property type="entry name" value="SinR repressor dimerisation domain-like"/>
    <property type="match status" value="1"/>
</dbReference>
<dbReference type="KEGG" id="hspo:JGZ69_16625"/>
<reference evidence="3 5" key="1">
    <citation type="submission" date="2016-01" db="EMBL/GenBank/DDBJ databases">
        <title>Genome Sequences of Twelve Sporeforming Bacillus Species Isolated from Foods.</title>
        <authorList>
            <person name="Berendsen E.M."/>
            <person name="Wells-Bennik M.H."/>
            <person name="Krawcyk A.O."/>
            <person name="De Jong A."/>
            <person name="Holsappel S."/>
            <person name="Eijlander R.T."/>
            <person name="Kuipers O.P."/>
        </authorList>
    </citation>
    <scope>NUCLEOTIDE SEQUENCE [LARGE SCALE GENOMIC DNA]</scope>
    <source>
        <strain evidence="3 5">B4102</strain>
    </source>
</reference>
<dbReference type="CDD" id="cd00093">
    <property type="entry name" value="HTH_XRE"/>
    <property type="match status" value="1"/>
</dbReference>
<dbReference type="PATRIC" id="fig|46224.3.peg.180"/>
<dbReference type="PANTHER" id="PTHR46797:SF13">
    <property type="entry name" value="HTH-TYPE TRANSCRIPTIONAL REGULATOR SINR"/>
    <property type="match status" value="1"/>
</dbReference>
<dbReference type="SMART" id="SM00530">
    <property type="entry name" value="HTH_XRE"/>
    <property type="match status" value="1"/>
</dbReference>
<protein>
    <submittedName>
        <fullName evidence="4">Helix-turn-helix transcriptional regulator</fullName>
    </submittedName>
</protein>
<name>A0A150KMC2_9BACI</name>
<dbReference type="Pfam" id="PF01381">
    <property type="entry name" value="HTH_3"/>
    <property type="match status" value="1"/>
</dbReference>
<evidence type="ECO:0000259" key="2">
    <source>
        <dbReference type="PROSITE" id="PS50943"/>
    </source>
</evidence>
<dbReference type="GO" id="GO:0003700">
    <property type="term" value="F:DNA-binding transcription factor activity"/>
    <property type="evidence" value="ECO:0007669"/>
    <property type="project" value="TreeGrafter"/>
</dbReference>
<dbReference type="InterPro" id="IPR010982">
    <property type="entry name" value="Lambda_DNA-bd_dom_sf"/>
</dbReference>
<evidence type="ECO:0000313" key="5">
    <source>
        <dbReference type="Proteomes" id="UP000075666"/>
    </source>
</evidence>
<sequence length="123" mass="14640">MIGERIKKLRMEKGYSITQLAALAGISKSYLSYIERDLRNNPSLEFLGKIAKPLDTTIEFLLHENIENESEMKLIDEEWQKLLNHAINNGLNKEDFQTLQEFFIFKHWKEKKKTRRIGKWGWN</sequence>
<dbReference type="Gene3D" id="1.10.260.40">
    <property type="entry name" value="lambda repressor-like DNA-binding domains"/>
    <property type="match status" value="1"/>
</dbReference>
<reference evidence="4 6" key="2">
    <citation type="submission" date="2020-12" db="EMBL/GenBank/DDBJ databases">
        <title>Taxonomic evaluation of the Bacillus sporothermodurans group of bacteria based on whole genome sequences.</title>
        <authorList>
            <person name="Fiedler G."/>
            <person name="Herbstmann A.-D."/>
            <person name="Doll E."/>
            <person name="Wenning M."/>
            <person name="Brinks E."/>
            <person name="Kabisch J."/>
            <person name="Breitenwieser F."/>
            <person name="Lappann M."/>
            <person name="Boehnlein C."/>
            <person name="Franz C."/>
        </authorList>
    </citation>
    <scope>NUCLEOTIDE SEQUENCE [LARGE SCALE GENOMIC DNA]</scope>
    <source>
        <strain evidence="4 6">DSM 10599</strain>
    </source>
</reference>
<dbReference type="InterPro" id="IPR050807">
    <property type="entry name" value="TransReg_Diox_bact_type"/>
</dbReference>
<evidence type="ECO:0000256" key="1">
    <source>
        <dbReference type="ARBA" id="ARBA00023125"/>
    </source>
</evidence>
<dbReference type="PROSITE" id="PS50943">
    <property type="entry name" value="HTH_CROC1"/>
    <property type="match status" value="1"/>
</dbReference>
<dbReference type="GO" id="GO:0005829">
    <property type="term" value="C:cytosol"/>
    <property type="evidence" value="ECO:0007669"/>
    <property type="project" value="TreeGrafter"/>
</dbReference>
<evidence type="ECO:0000313" key="4">
    <source>
        <dbReference type="EMBL" id="QQX24409.1"/>
    </source>
</evidence>
<dbReference type="PANTHER" id="PTHR46797">
    <property type="entry name" value="HTH-TYPE TRANSCRIPTIONAL REGULATOR"/>
    <property type="match status" value="1"/>
</dbReference>
<organism evidence="3 5">
    <name type="scientific">Heyndrickxia sporothermodurans</name>
    <dbReference type="NCBI Taxonomy" id="46224"/>
    <lineage>
        <taxon>Bacteria</taxon>
        <taxon>Bacillati</taxon>
        <taxon>Bacillota</taxon>
        <taxon>Bacilli</taxon>
        <taxon>Bacillales</taxon>
        <taxon>Bacillaceae</taxon>
        <taxon>Heyndrickxia</taxon>
    </lineage>
</organism>
<dbReference type="Proteomes" id="UP000075666">
    <property type="component" value="Unassembled WGS sequence"/>
</dbReference>
<proteinExistence type="predicted"/>
<dbReference type="GO" id="GO:0046983">
    <property type="term" value="F:protein dimerization activity"/>
    <property type="evidence" value="ECO:0007669"/>
    <property type="project" value="InterPro"/>
</dbReference>
<dbReference type="OrthoDB" id="1859224at2"/>
<dbReference type="EMBL" id="CP066701">
    <property type="protein sequence ID" value="QQX24409.1"/>
    <property type="molecule type" value="Genomic_DNA"/>
</dbReference>
<feature type="domain" description="HTH cro/C1-type" evidence="2">
    <location>
        <begin position="6"/>
        <end position="61"/>
    </location>
</feature>
<evidence type="ECO:0000313" key="6">
    <source>
        <dbReference type="Proteomes" id="UP000595512"/>
    </source>
</evidence>
<dbReference type="GO" id="GO:0003677">
    <property type="term" value="F:DNA binding"/>
    <property type="evidence" value="ECO:0007669"/>
    <property type="project" value="UniProtKB-KW"/>
</dbReference>
<dbReference type="STRING" id="46224.B4102_1439"/>
<keyword evidence="5" id="KW-1185">Reference proteome</keyword>
<dbReference type="SUPFAM" id="SSF47413">
    <property type="entry name" value="lambda repressor-like DNA-binding domains"/>
    <property type="match status" value="1"/>
</dbReference>
<dbReference type="AlphaFoldDB" id="A0A150KMC2"/>
<dbReference type="InterPro" id="IPR001387">
    <property type="entry name" value="Cro/C1-type_HTH"/>
</dbReference>
<dbReference type="InterPro" id="IPR036281">
    <property type="entry name" value="SinR/SinI_dimer_dom_sf"/>
</dbReference>
<dbReference type="EMBL" id="LQYN01000097">
    <property type="protein sequence ID" value="KYC95168.1"/>
    <property type="molecule type" value="Genomic_DNA"/>
</dbReference>
<dbReference type="RefSeq" id="WP_066234619.1">
    <property type="nucleotide sequence ID" value="NZ_CP066701.1"/>
</dbReference>
<accession>A0A150KMC2</accession>
<evidence type="ECO:0000313" key="3">
    <source>
        <dbReference type="EMBL" id="KYC95168.1"/>
    </source>
</evidence>